<dbReference type="BioCyc" id="SGLO343509:SGP1_RS23305-MONOMER"/>
<dbReference type="EMBL" id="LN854557">
    <property type="protein sequence ID" value="CRL44101.1"/>
    <property type="molecule type" value="Genomic_DNA"/>
</dbReference>
<dbReference type="Proteomes" id="UP000245838">
    <property type="component" value="Chromosome sggmmb4_Chromosome"/>
</dbReference>
<dbReference type="RefSeq" id="WP_050747393.1">
    <property type="nucleotide sequence ID" value="NC_007712.1"/>
</dbReference>
<dbReference type="InterPro" id="IPR011042">
    <property type="entry name" value="6-blade_b-propeller_TolB-like"/>
</dbReference>
<evidence type="ECO:0000259" key="1">
    <source>
        <dbReference type="Pfam" id="PF08450"/>
    </source>
</evidence>
<sequence length="71" mass="8367">METFFNGPVRPVGPYRAQLGESPVWCNHSPSLLWVNIEQQRLLRYWPTRDVIEQRPFATLFSAALLNERHE</sequence>
<dbReference type="OrthoDB" id="9775406at2"/>
<evidence type="ECO:0000313" key="2">
    <source>
        <dbReference type="EMBL" id="CRL44101.1"/>
    </source>
</evidence>
<organism evidence="2 3">
    <name type="scientific">Sodalis glossinidius (strain morsitans)</name>
    <dbReference type="NCBI Taxonomy" id="343509"/>
    <lineage>
        <taxon>Bacteria</taxon>
        <taxon>Pseudomonadati</taxon>
        <taxon>Pseudomonadota</taxon>
        <taxon>Gammaproteobacteria</taxon>
        <taxon>Enterobacterales</taxon>
        <taxon>Bruguierivoracaceae</taxon>
        <taxon>Sodalis</taxon>
    </lineage>
</organism>
<dbReference type="AlphaFoldDB" id="A0A193QG11"/>
<gene>
    <name evidence="2" type="ORF">SGGMMB4_01024</name>
</gene>
<dbReference type="InterPro" id="IPR013658">
    <property type="entry name" value="SGL"/>
</dbReference>
<proteinExistence type="predicted"/>
<feature type="domain" description="SMP-30/Gluconolactonase/LRE-like region" evidence="1">
    <location>
        <begin position="19"/>
        <end position="66"/>
    </location>
</feature>
<name>A0A193QG11_SODGM</name>
<accession>A0A193QG11</accession>
<protein>
    <submittedName>
        <fullName evidence="2">SMP-30/Gluconolaconase/LRE-like region</fullName>
    </submittedName>
</protein>
<evidence type="ECO:0000313" key="3">
    <source>
        <dbReference type="Proteomes" id="UP000245838"/>
    </source>
</evidence>
<dbReference type="Pfam" id="PF08450">
    <property type="entry name" value="SGL"/>
    <property type="match status" value="1"/>
</dbReference>
<reference evidence="2 3" key="1">
    <citation type="submission" date="2015-05" db="EMBL/GenBank/DDBJ databases">
        <authorList>
            <person name="Goodhead I."/>
        </authorList>
    </citation>
    <scope>NUCLEOTIDE SEQUENCE [LARGE SCALE GENOMIC DNA]</scope>
    <source>
        <strain evidence="3">morsitans</strain>
    </source>
</reference>
<dbReference type="Gene3D" id="2.120.10.30">
    <property type="entry name" value="TolB, C-terminal domain"/>
    <property type="match status" value="1"/>
</dbReference>